<evidence type="ECO:0000313" key="2">
    <source>
        <dbReference type="Proteomes" id="UP000035100"/>
    </source>
</evidence>
<organism evidence="1 2">
    <name type="scientific">Wenxinia marina DSM 24838</name>
    <dbReference type="NCBI Taxonomy" id="1123501"/>
    <lineage>
        <taxon>Bacteria</taxon>
        <taxon>Pseudomonadati</taxon>
        <taxon>Pseudomonadota</taxon>
        <taxon>Alphaproteobacteria</taxon>
        <taxon>Rhodobacterales</taxon>
        <taxon>Roseobacteraceae</taxon>
        <taxon>Wenxinia</taxon>
    </lineage>
</organism>
<dbReference type="Proteomes" id="UP000035100">
    <property type="component" value="Unassembled WGS sequence"/>
</dbReference>
<dbReference type="STRING" id="1123501.Wenmar_03534"/>
<proteinExistence type="predicted"/>
<dbReference type="PATRIC" id="fig|1123501.6.peg.3660"/>
<dbReference type="EMBL" id="AONG01000019">
    <property type="protein sequence ID" value="KIQ67805.1"/>
    <property type="molecule type" value="Genomic_DNA"/>
</dbReference>
<dbReference type="Pfam" id="PF19654">
    <property type="entry name" value="DUF6157"/>
    <property type="match status" value="1"/>
</dbReference>
<accession>A0A0D0NHJ3</accession>
<name>A0A0D0NHJ3_9RHOB</name>
<dbReference type="eggNOG" id="ENOG5032T97">
    <property type="taxonomic scope" value="Bacteria"/>
</dbReference>
<keyword evidence="2" id="KW-1185">Reference proteome</keyword>
<dbReference type="RefSeq" id="WP_026198316.1">
    <property type="nucleotide sequence ID" value="NZ_KB902281.1"/>
</dbReference>
<protein>
    <submittedName>
        <fullName evidence="1">Uncharacterized protein</fullName>
    </submittedName>
</protein>
<evidence type="ECO:0000313" key="1">
    <source>
        <dbReference type="EMBL" id="KIQ67805.1"/>
    </source>
</evidence>
<dbReference type="InterPro" id="IPR046155">
    <property type="entry name" value="DUF6157"/>
</dbReference>
<comment type="caution">
    <text evidence="1">The sequence shown here is derived from an EMBL/GenBank/DDBJ whole genome shotgun (WGS) entry which is preliminary data.</text>
</comment>
<reference evidence="1 2" key="1">
    <citation type="submission" date="2013-01" db="EMBL/GenBank/DDBJ databases">
        <authorList>
            <person name="Fiebig A."/>
            <person name="Goeker M."/>
            <person name="Klenk H.-P.P."/>
        </authorList>
    </citation>
    <scope>NUCLEOTIDE SEQUENCE [LARGE SCALE GENOMIC DNA]</scope>
    <source>
        <strain evidence="1 2">DSM 24838</strain>
    </source>
</reference>
<dbReference type="AlphaFoldDB" id="A0A0D0NHJ3"/>
<gene>
    <name evidence="1" type="ORF">Wenmar_03534</name>
</gene>
<sequence length="133" mass="14538">MHTTNYRNTLITVSADTRARRASVPNRPGTVAERQYRMIAAAPYALTSDDVIATVEADRKDIAEAERAAFRADYFATGRACLRTSPLVKSYGWGIHHDAEGRVALVARDSADYARLEADPAVAKVPGMRSSRA</sequence>
<dbReference type="OrthoDB" id="2361182at2"/>